<dbReference type="RefSeq" id="WP_126991528.1">
    <property type="nucleotide sequence ID" value="NZ_JTFC01000041.1"/>
</dbReference>
<keyword evidence="1" id="KW-0812">Transmembrane</keyword>
<accession>A0A433RQC9</accession>
<dbReference type="EMBL" id="JTFC01000041">
    <property type="protein sequence ID" value="RUS52982.1"/>
    <property type="molecule type" value="Genomic_DNA"/>
</dbReference>
<organism evidence="2 3">
    <name type="scientific">Candidatus Kurthia intestinigallinarum</name>
    <dbReference type="NCBI Taxonomy" id="1562256"/>
    <lineage>
        <taxon>Bacteria</taxon>
        <taxon>Bacillati</taxon>
        <taxon>Bacillota</taxon>
        <taxon>Bacilli</taxon>
        <taxon>Bacillales</taxon>
        <taxon>Caryophanaceae</taxon>
        <taxon>Kurthia</taxon>
    </lineage>
</organism>
<dbReference type="OrthoDB" id="9953218at2"/>
<keyword evidence="1" id="KW-1133">Transmembrane helix</keyword>
<reference evidence="2 3" key="1">
    <citation type="submission" date="2014-11" db="EMBL/GenBank/DDBJ databases">
        <title>Genome sequence and analysis of novel Kurthia sp.</title>
        <authorList>
            <person name="Lawson J.N."/>
            <person name="Gonzalez J.E."/>
            <person name="Rinauldi L."/>
            <person name="Xuan Z."/>
            <person name="Firman A."/>
            <person name="Shaddox L."/>
            <person name="Trudeau A."/>
            <person name="Shah S."/>
            <person name="Reiman D."/>
        </authorList>
    </citation>
    <scope>NUCLEOTIDE SEQUENCE [LARGE SCALE GENOMIC DNA]</scope>
    <source>
        <strain evidence="2 3">3B1D</strain>
    </source>
</reference>
<protein>
    <submittedName>
        <fullName evidence="2">Uncharacterized protein</fullName>
    </submittedName>
</protein>
<gene>
    <name evidence="2" type="ORF">QI30_15590</name>
</gene>
<evidence type="ECO:0000313" key="3">
    <source>
        <dbReference type="Proteomes" id="UP000288623"/>
    </source>
</evidence>
<sequence>MMSQTLENTLLLGAIFIVVTIFGVRYVQKQQKRKLITGFIVGLLISLLGVAFIQGAKLSVELQQCSTTPLSQTLTDEQFLAKLTYAERFGDSLTVQIDDLRQLAKTKDFHSLQIATNELSTLLKERIHSINSLIENENLSSQQTNYLLLYKKGLRQYIDATTQFETITETKTIHALPNASKRFSQGLATIEQAQVIINSMT</sequence>
<name>A0A433RQC9_9BACL</name>
<dbReference type="Proteomes" id="UP000288623">
    <property type="component" value="Unassembled WGS sequence"/>
</dbReference>
<feature type="transmembrane region" description="Helical" evidence="1">
    <location>
        <begin position="36"/>
        <end position="56"/>
    </location>
</feature>
<keyword evidence="1" id="KW-0472">Membrane</keyword>
<dbReference type="AlphaFoldDB" id="A0A433RQC9"/>
<keyword evidence="3" id="KW-1185">Reference proteome</keyword>
<feature type="transmembrane region" description="Helical" evidence="1">
    <location>
        <begin position="6"/>
        <end position="24"/>
    </location>
</feature>
<evidence type="ECO:0000256" key="1">
    <source>
        <dbReference type="SAM" id="Phobius"/>
    </source>
</evidence>
<proteinExistence type="predicted"/>
<evidence type="ECO:0000313" key="2">
    <source>
        <dbReference type="EMBL" id="RUS52982.1"/>
    </source>
</evidence>
<comment type="caution">
    <text evidence="2">The sequence shown here is derived from an EMBL/GenBank/DDBJ whole genome shotgun (WGS) entry which is preliminary data.</text>
</comment>